<keyword evidence="4" id="KW-1185">Reference proteome</keyword>
<protein>
    <submittedName>
        <fullName evidence="3">Uncharacterized protein</fullName>
    </submittedName>
</protein>
<sequence length="84" mass="9185">MLVQKKMKMKGYGFVLALVLIFSSVAAEIVPQDHESKVDGAEKTVDDCVQYDGLGRRGRCGSSAAYAREEAMPETDSVAKESER</sequence>
<feature type="chain" id="PRO_5012625920" evidence="2">
    <location>
        <begin position="28"/>
        <end position="84"/>
    </location>
</feature>
<dbReference type="Proteomes" id="UP000006882">
    <property type="component" value="Chromosome G3"/>
</dbReference>
<reference evidence="3 4" key="1">
    <citation type="journal article" date="2013" name="Nat. Genet.">
        <title>The high-quality draft genome of peach (Prunus persica) identifies unique patterns of genetic diversity, domestication and genome evolution.</title>
        <authorList>
            <consortium name="International Peach Genome Initiative"/>
            <person name="Verde I."/>
            <person name="Abbott A.G."/>
            <person name="Scalabrin S."/>
            <person name="Jung S."/>
            <person name="Shu S."/>
            <person name="Marroni F."/>
            <person name="Zhebentyayeva T."/>
            <person name="Dettori M.T."/>
            <person name="Grimwood J."/>
            <person name="Cattonaro F."/>
            <person name="Zuccolo A."/>
            <person name="Rossini L."/>
            <person name="Jenkins J."/>
            <person name="Vendramin E."/>
            <person name="Meisel L.A."/>
            <person name="Decroocq V."/>
            <person name="Sosinski B."/>
            <person name="Prochnik S."/>
            <person name="Mitros T."/>
            <person name="Policriti A."/>
            <person name="Cipriani G."/>
            <person name="Dondini L."/>
            <person name="Ficklin S."/>
            <person name="Goodstein D.M."/>
            <person name="Xuan P."/>
            <person name="Del Fabbro C."/>
            <person name="Aramini V."/>
            <person name="Copetti D."/>
            <person name="Gonzalez S."/>
            <person name="Horner D.S."/>
            <person name="Falchi R."/>
            <person name="Lucas S."/>
            <person name="Mica E."/>
            <person name="Maldonado J."/>
            <person name="Lazzari B."/>
            <person name="Bielenberg D."/>
            <person name="Pirona R."/>
            <person name="Miculan M."/>
            <person name="Barakat A."/>
            <person name="Testolin R."/>
            <person name="Stella A."/>
            <person name="Tartarini S."/>
            <person name="Tonutti P."/>
            <person name="Arus P."/>
            <person name="Orellana A."/>
            <person name="Wells C."/>
            <person name="Main D."/>
            <person name="Vizzotto G."/>
            <person name="Silva H."/>
            <person name="Salamini F."/>
            <person name="Schmutz J."/>
            <person name="Morgante M."/>
            <person name="Rokhsar D.S."/>
        </authorList>
    </citation>
    <scope>NUCLEOTIDE SEQUENCE [LARGE SCALE GENOMIC DNA]</scope>
    <source>
        <strain evidence="4">cv. Nemared</strain>
    </source>
</reference>
<dbReference type="Gramene" id="ONI18256">
    <property type="protein sequence ID" value="ONI18256"/>
    <property type="gene ID" value="PRUPE_3G205500"/>
</dbReference>
<accession>A0A251Q351</accession>
<keyword evidence="2" id="KW-0732">Signal</keyword>
<proteinExistence type="predicted"/>
<feature type="compositionally biased region" description="Basic and acidic residues" evidence="1">
    <location>
        <begin position="67"/>
        <end position="84"/>
    </location>
</feature>
<feature type="region of interest" description="Disordered" evidence="1">
    <location>
        <begin position="65"/>
        <end position="84"/>
    </location>
</feature>
<evidence type="ECO:0000256" key="1">
    <source>
        <dbReference type="SAM" id="MobiDB-lite"/>
    </source>
</evidence>
<dbReference type="AlphaFoldDB" id="A0A251Q351"/>
<evidence type="ECO:0000256" key="2">
    <source>
        <dbReference type="SAM" id="SignalP"/>
    </source>
</evidence>
<dbReference type="EMBL" id="CM007653">
    <property type="protein sequence ID" value="ONI18256.1"/>
    <property type="molecule type" value="Genomic_DNA"/>
</dbReference>
<organism evidence="3 4">
    <name type="scientific">Prunus persica</name>
    <name type="common">Peach</name>
    <name type="synonym">Amygdalus persica</name>
    <dbReference type="NCBI Taxonomy" id="3760"/>
    <lineage>
        <taxon>Eukaryota</taxon>
        <taxon>Viridiplantae</taxon>
        <taxon>Streptophyta</taxon>
        <taxon>Embryophyta</taxon>
        <taxon>Tracheophyta</taxon>
        <taxon>Spermatophyta</taxon>
        <taxon>Magnoliopsida</taxon>
        <taxon>eudicotyledons</taxon>
        <taxon>Gunneridae</taxon>
        <taxon>Pentapetalae</taxon>
        <taxon>rosids</taxon>
        <taxon>fabids</taxon>
        <taxon>Rosales</taxon>
        <taxon>Rosaceae</taxon>
        <taxon>Amygdaloideae</taxon>
        <taxon>Amygdaleae</taxon>
        <taxon>Prunus</taxon>
    </lineage>
</organism>
<evidence type="ECO:0000313" key="3">
    <source>
        <dbReference type="EMBL" id="ONI18256.1"/>
    </source>
</evidence>
<name>A0A251Q351_PRUPE</name>
<gene>
    <name evidence="3" type="ORF">PRUPE_3G205500</name>
</gene>
<evidence type="ECO:0000313" key="4">
    <source>
        <dbReference type="Proteomes" id="UP000006882"/>
    </source>
</evidence>
<feature type="signal peptide" evidence="2">
    <location>
        <begin position="1"/>
        <end position="27"/>
    </location>
</feature>